<proteinExistence type="predicted"/>
<evidence type="ECO:0000313" key="3">
    <source>
        <dbReference type="Proteomes" id="UP000192247"/>
    </source>
</evidence>
<dbReference type="InterPro" id="IPR008936">
    <property type="entry name" value="Rho_GTPase_activation_prot"/>
</dbReference>
<dbReference type="STRING" id="418985.A0A1V9XHT8"/>
<keyword evidence="3" id="KW-1185">Reference proteome</keyword>
<name>A0A1V9XHT8_9ACAR</name>
<dbReference type="InterPro" id="IPR036390">
    <property type="entry name" value="WH_DNA-bd_sf"/>
</dbReference>
<sequence length="561" mass="62421">MPVGRRRKGLKTYDNCFSGGEAVSWTLDYLKRNRELLLSRGQVVTRDKVALLLQKFVEQKIIQDVRGRGVAFKDSSAHLYTFNKENVAPFSGLSSPLRNDPDSSCLRSPVSHTNGGCSGNAHYISSNGTISSFPSSTVAATYFHPIDHAKAIEHHITQLSHQHEYSQPVHKICEPTPSFLPLSTPTPTASCSPKDFVSLSDASSLTRHILWKRLEQLFTSGGQLLLCNAITSGSVTASGRCKTQSDKLKAFSLHVTDYPAAEVCHNVCKVSASGIVLPKTKEDDVPMLVIQAMKCLAKWPQSASGYPTYPGFLSDALKLVQDHFCKQLLLPRTLYELSMVAFTPLMSTLREPEVPISFQYETAFVTANPETKILSRTARKTPLCRFITQIPTMPRPVQQQRERVVQTCVRAASVRRMGSTVSYCMNSAFSVSSSSLSSGISVVSEANAQACKEVENTKEQVIRQLQHLYLIISTKHRRALHLLLRFIYKVGQNGSLIIQKHHANHDVLIDRFSPCLVGALRTNLEQTSMFMRFLVENCDVIFTVPESLRQEIDAAIRHQPQ</sequence>
<dbReference type="InterPro" id="IPR036388">
    <property type="entry name" value="WH-like_DNA-bd_sf"/>
</dbReference>
<gene>
    <name evidence="2" type="ORF">BIW11_01196</name>
</gene>
<dbReference type="PANTHER" id="PTHR16206:SF4">
    <property type="entry name" value="PROTEIN LET-99"/>
    <property type="match status" value="1"/>
</dbReference>
<dbReference type="OrthoDB" id="524326at2759"/>
<dbReference type="PROSITE" id="PS50186">
    <property type="entry name" value="DEP"/>
    <property type="match status" value="1"/>
</dbReference>
<dbReference type="EMBL" id="MNPL01010506">
    <property type="protein sequence ID" value="OQR73087.1"/>
    <property type="molecule type" value="Genomic_DNA"/>
</dbReference>
<dbReference type="AlphaFoldDB" id="A0A1V9XHT8"/>
<dbReference type="Proteomes" id="UP000192247">
    <property type="component" value="Unassembled WGS sequence"/>
</dbReference>
<dbReference type="PANTHER" id="PTHR16206">
    <property type="entry name" value="DEP DOMAIN-CONTAINING"/>
    <property type="match status" value="1"/>
</dbReference>
<dbReference type="CDD" id="cd04371">
    <property type="entry name" value="DEP"/>
    <property type="match status" value="1"/>
</dbReference>
<protein>
    <recommendedName>
        <fullName evidence="1">DEP domain-containing protein</fullName>
    </recommendedName>
</protein>
<evidence type="ECO:0000259" key="1">
    <source>
        <dbReference type="PROSITE" id="PS50186"/>
    </source>
</evidence>
<dbReference type="Gene3D" id="1.10.10.10">
    <property type="entry name" value="Winged helix-like DNA-binding domain superfamily/Winged helix DNA-binding domain"/>
    <property type="match status" value="1"/>
</dbReference>
<dbReference type="GO" id="GO:0035556">
    <property type="term" value="P:intracellular signal transduction"/>
    <property type="evidence" value="ECO:0007669"/>
    <property type="project" value="InterPro"/>
</dbReference>
<comment type="caution">
    <text evidence="2">The sequence shown here is derived from an EMBL/GenBank/DDBJ whole genome shotgun (WGS) entry which is preliminary data.</text>
</comment>
<evidence type="ECO:0000313" key="2">
    <source>
        <dbReference type="EMBL" id="OQR73087.1"/>
    </source>
</evidence>
<feature type="domain" description="DEP" evidence="1">
    <location>
        <begin position="1"/>
        <end position="84"/>
    </location>
</feature>
<dbReference type="Gene3D" id="1.10.555.10">
    <property type="entry name" value="Rho GTPase activation protein"/>
    <property type="match status" value="1"/>
</dbReference>
<accession>A0A1V9XHT8</accession>
<reference evidence="2 3" key="1">
    <citation type="journal article" date="2017" name="Gigascience">
        <title>Draft genome of the honey bee ectoparasitic mite, Tropilaelaps mercedesae, is shaped by the parasitic life history.</title>
        <authorList>
            <person name="Dong X."/>
            <person name="Armstrong S.D."/>
            <person name="Xia D."/>
            <person name="Makepeace B.L."/>
            <person name="Darby A.C."/>
            <person name="Kadowaki T."/>
        </authorList>
    </citation>
    <scope>NUCLEOTIDE SEQUENCE [LARGE SCALE GENOMIC DNA]</scope>
    <source>
        <strain evidence="2">Wuxi-XJTLU</strain>
    </source>
</reference>
<dbReference type="Pfam" id="PF00610">
    <property type="entry name" value="DEP"/>
    <property type="match status" value="1"/>
</dbReference>
<dbReference type="InterPro" id="IPR000591">
    <property type="entry name" value="DEP_dom"/>
</dbReference>
<dbReference type="SUPFAM" id="SSF48350">
    <property type="entry name" value="GTPase activation domain, GAP"/>
    <property type="match status" value="1"/>
</dbReference>
<organism evidence="2 3">
    <name type="scientific">Tropilaelaps mercedesae</name>
    <dbReference type="NCBI Taxonomy" id="418985"/>
    <lineage>
        <taxon>Eukaryota</taxon>
        <taxon>Metazoa</taxon>
        <taxon>Ecdysozoa</taxon>
        <taxon>Arthropoda</taxon>
        <taxon>Chelicerata</taxon>
        <taxon>Arachnida</taxon>
        <taxon>Acari</taxon>
        <taxon>Parasitiformes</taxon>
        <taxon>Mesostigmata</taxon>
        <taxon>Gamasina</taxon>
        <taxon>Dermanyssoidea</taxon>
        <taxon>Laelapidae</taxon>
        <taxon>Tropilaelaps</taxon>
    </lineage>
</organism>
<dbReference type="SMART" id="SM00049">
    <property type="entry name" value="DEP"/>
    <property type="match status" value="1"/>
</dbReference>
<dbReference type="InParanoid" id="A0A1V9XHT8"/>
<dbReference type="SUPFAM" id="SSF46785">
    <property type="entry name" value="Winged helix' DNA-binding domain"/>
    <property type="match status" value="1"/>
</dbReference>